<dbReference type="Proteomes" id="UP000324222">
    <property type="component" value="Unassembled WGS sequence"/>
</dbReference>
<organism evidence="1 2">
    <name type="scientific">Portunus trituberculatus</name>
    <name type="common">Swimming crab</name>
    <name type="synonym">Neptunus trituberculatus</name>
    <dbReference type="NCBI Taxonomy" id="210409"/>
    <lineage>
        <taxon>Eukaryota</taxon>
        <taxon>Metazoa</taxon>
        <taxon>Ecdysozoa</taxon>
        <taxon>Arthropoda</taxon>
        <taxon>Crustacea</taxon>
        <taxon>Multicrustacea</taxon>
        <taxon>Malacostraca</taxon>
        <taxon>Eumalacostraca</taxon>
        <taxon>Eucarida</taxon>
        <taxon>Decapoda</taxon>
        <taxon>Pleocyemata</taxon>
        <taxon>Brachyura</taxon>
        <taxon>Eubrachyura</taxon>
        <taxon>Portunoidea</taxon>
        <taxon>Portunidae</taxon>
        <taxon>Portuninae</taxon>
        <taxon>Portunus</taxon>
    </lineage>
</organism>
<protein>
    <submittedName>
        <fullName evidence="1">Uncharacterized protein</fullName>
    </submittedName>
</protein>
<dbReference type="AlphaFoldDB" id="A0A5B7CKX7"/>
<sequence length="68" mass="7515">MQLSLDLDNPELESALLCVEEGILLVQYFPAALGQLSSDFVQLGHIMYSCLDLSVAWHLPLCNTQGHL</sequence>
<proteinExistence type="predicted"/>
<name>A0A5B7CKX7_PORTR</name>
<comment type="caution">
    <text evidence="1">The sequence shown here is derived from an EMBL/GenBank/DDBJ whole genome shotgun (WGS) entry which is preliminary data.</text>
</comment>
<reference evidence="1 2" key="1">
    <citation type="submission" date="2019-05" db="EMBL/GenBank/DDBJ databases">
        <title>Another draft genome of Portunus trituberculatus and its Hox gene families provides insights of decapod evolution.</title>
        <authorList>
            <person name="Jeong J.-H."/>
            <person name="Song I."/>
            <person name="Kim S."/>
            <person name="Choi T."/>
            <person name="Kim D."/>
            <person name="Ryu S."/>
            <person name="Kim W."/>
        </authorList>
    </citation>
    <scope>NUCLEOTIDE SEQUENCE [LARGE SCALE GENOMIC DNA]</scope>
    <source>
        <tissue evidence="1">Muscle</tissue>
    </source>
</reference>
<gene>
    <name evidence="1" type="ORF">E2C01_002891</name>
</gene>
<dbReference type="EMBL" id="VSRR010000108">
    <property type="protein sequence ID" value="MPC10257.1"/>
    <property type="molecule type" value="Genomic_DNA"/>
</dbReference>
<evidence type="ECO:0000313" key="2">
    <source>
        <dbReference type="Proteomes" id="UP000324222"/>
    </source>
</evidence>
<evidence type="ECO:0000313" key="1">
    <source>
        <dbReference type="EMBL" id="MPC10257.1"/>
    </source>
</evidence>
<accession>A0A5B7CKX7</accession>
<keyword evidence="2" id="KW-1185">Reference proteome</keyword>